<dbReference type="AlphaFoldDB" id="A0A967BDB1"/>
<dbReference type="PROSITE" id="PS00101">
    <property type="entry name" value="HEXAPEP_TRANSFERASES"/>
    <property type="match status" value="1"/>
</dbReference>
<proteinExistence type="inferred from homology"/>
<name>A0A967BDB1_9RHOB</name>
<dbReference type="RefSeq" id="WP_167196353.1">
    <property type="nucleotide sequence ID" value="NZ_JAAORB010000015.1"/>
</dbReference>
<dbReference type="EMBL" id="JAAORB010000015">
    <property type="protein sequence ID" value="NHQ74678.1"/>
    <property type="molecule type" value="Genomic_DNA"/>
</dbReference>
<dbReference type="PANTHER" id="PTHR43300:SF11">
    <property type="entry name" value="ACETYLTRANSFERASE RV3034C-RELATED"/>
    <property type="match status" value="1"/>
</dbReference>
<gene>
    <name evidence="5" type="ORF">HAT86_09400</name>
</gene>
<evidence type="ECO:0000256" key="1">
    <source>
        <dbReference type="ARBA" id="ARBA00007274"/>
    </source>
</evidence>
<evidence type="ECO:0000256" key="4">
    <source>
        <dbReference type="ARBA" id="ARBA00023315"/>
    </source>
</evidence>
<dbReference type="Proteomes" id="UP000639775">
    <property type="component" value="Unassembled WGS sequence"/>
</dbReference>
<dbReference type="GO" id="GO:0016746">
    <property type="term" value="F:acyltransferase activity"/>
    <property type="evidence" value="ECO:0007669"/>
    <property type="project" value="UniProtKB-KW"/>
</dbReference>
<keyword evidence="2" id="KW-0808">Transferase</keyword>
<comment type="similarity">
    <text evidence="1">Belongs to the transferase hexapeptide repeat family.</text>
</comment>
<keyword evidence="3" id="KW-0677">Repeat</keyword>
<organism evidence="5 6">
    <name type="scientific">Roseovarius gahaiensis</name>
    <dbReference type="NCBI Taxonomy" id="2716691"/>
    <lineage>
        <taxon>Bacteria</taxon>
        <taxon>Pseudomonadati</taxon>
        <taxon>Pseudomonadota</taxon>
        <taxon>Alphaproteobacteria</taxon>
        <taxon>Rhodobacterales</taxon>
        <taxon>Roseobacteraceae</taxon>
        <taxon>Roseovarius</taxon>
    </lineage>
</organism>
<dbReference type="InterPro" id="IPR017694">
    <property type="entry name" value="Phosphonate_tfrase_rpt"/>
</dbReference>
<keyword evidence="6" id="KW-1185">Reference proteome</keyword>
<dbReference type="InterPro" id="IPR001451">
    <property type="entry name" value="Hexapep"/>
</dbReference>
<evidence type="ECO:0000313" key="5">
    <source>
        <dbReference type="EMBL" id="NHQ74678.1"/>
    </source>
</evidence>
<evidence type="ECO:0000256" key="3">
    <source>
        <dbReference type="ARBA" id="ARBA00022737"/>
    </source>
</evidence>
<dbReference type="InterPro" id="IPR050179">
    <property type="entry name" value="Trans_hexapeptide_repeat"/>
</dbReference>
<dbReference type="SUPFAM" id="SSF51161">
    <property type="entry name" value="Trimeric LpxA-like enzymes"/>
    <property type="match status" value="1"/>
</dbReference>
<accession>A0A967BDB1</accession>
<dbReference type="InterPro" id="IPR011004">
    <property type="entry name" value="Trimer_LpxA-like_sf"/>
</dbReference>
<dbReference type="CDD" id="cd03349">
    <property type="entry name" value="LbH_XAT"/>
    <property type="match status" value="1"/>
</dbReference>
<reference evidence="5" key="1">
    <citation type="submission" date="2020-03" db="EMBL/GenBank/DDBJ databases">
        <title>Roseovarius gahaiensis sp. nov., isolated from Gahai Saline Lake, China.</title>
        <authorList>
            <person name="Sun X."/>
        </authorList>
    </citation>
    <scope>NUCLEOTIDE SEQUENCE</scope>
    <source>
        <strain evidence="5">GH877</strain>
    </source>
</reference>
<dbReference type="PANTHER" id="PTHR43300">
    <property type="entry name" value="ACETYLTRANSFERASE"/>
    <property type="match status" value="1"/>
</dbReference>
<sequence length="205" mass="22862">MPRLSADTPFIHDGCQITDTRLGRFVEIGQGSRVAHSDIGDYSYCDRYADLANAQIGKFSNIASYVRIGATDHPLTTASMHHFLYRSADYWDDAADDPAFFEQRKARRAQIGHDTWIGHAAMIKPEVTVGHGAVVAAGAIVTRDVAPFTIVAGTPAKPMRHRQPPEIAERLIALAWWDWDHDRLRTALDDFRTLPAEAFLERYGG</sequence>
<dbReference type="Pfam" id="PF00132">
    <property type="entry name" value="Hexapep"/>
    <property type="match status" value="1"/>
</dbReference>
<comment type="caution">
    <text evidence="5">The sequence shown here is derived from an EMBL/GenBank/DDBJ whole genome shotgun (WGS) entry which is preliminary data.</text>
</comment>
<keyword evidence="4" id="KW-0012">Acyltransferase</keyword>
<dbReference type="InterPro" id="IPR018357">
    <property type="entry name" value="Hexapep_transf_CS"/>
</dbReference>
<dbReference type="NCBIfam" id="TIGR03308">
    <property type="entry name" value="phn_thr-fam"/>
    <property type="match status" value="1"/>
</dbReference>
<protein>
    <submittedName>
        <fullName evidence="5">Chloramphenicol acetyltransferase</fullName>
    </submittedName>
</protein>
<evidence type="ECO:0000313" key="6">
    <source>
        <dbReference type="Proteomes" id="UP000639775"/>
    </source>
</evidence>
<evidence type="ECO:0000256" key="2">
    <source>
        <dbReference type="ARBA" id="ARBA00022679"/>
    </source>
</evidence>
<dbReference type="Gene3D" id="2.160.10.10">
    <property type="entry name" value="Hexapeptide repeat proteins"/>
    <property type="match status" value="1"/>
</dbReference>